<evidence type="ECO:0000313" key="3">
    <source>
        <dbReference type="EMBL" id="SBT46762.1"/>
    </source>
</evidence>
<dbReference type="PATRIC" id="fig|261654.4.peg.3554"/>
<feature type="transmembrane region" description="Helical" evidence="2">
    <location>
        <begin position="82"/>
        <end position="104"/>
    </location>
</feature>
<feature type="transmembrane region" description="Helical" evidence="2">
    <location>
        <begin position="41"/>
        <end position="62"/>
    </location>
</feature>
<name>A0A1A8ZSA1_9ACTN</name>
<dbReference type="Proteomes" id="UP000199385">
    <property type="component" value="Chromosome I"/>
</dbReference>
<accession>A0A1A8ZSA1</accession>
<evidence type="ECO:0000313" key="4">
    <source>
        <dbReference type="Proteomes" id="UP000199385"/>
    </source>
</evidence>
<dbReference type="EMBL" id="LT594323">
    <property type="protein sequence ID" value="SBT46762.1"/>
    <property type="molecule type" value="Genomic_DNA"/>
</dbReference>
<evidence type="ECO:0000256" key="2">
    <source>
        <dbReference type="SAM" id="Phobius"/>
    </source>
</evidence>
<protein>
    <submittedName>
        <fullName evidence="3">Uncharacterized protein</fullName>
    </submittedName>
</protein>
<keyword evidence="4" id="KW-1185">Reference proteome</keyword>
<keyword evidence="2" id="KW-0812">Transmembrane</keyword>
<proteinExistence type="predicted"/>
<sequence>MRFLGYSGWQLFLQVPYLLVLVTGLVLALTNRRLPRGARRLLVSGVAVLLVGAVLNLVWVLALPHVYSQGWGGLRLSQLNLLVVPLQLVLHPAGMALVVAAAFAGRRAAGPADPPPHWSGWPAPAGSPVIPPQPTQRP</sequence>
<keyword evidence="2" id="KW-0472">Membrane</keyword>
<gene>
    <name evidence="3" type="ORF">GA0070611_3496</name>
</gene>
<organism evidence="3 4">
    <name type="scientific">Micromonospora auratinigra</name>
    <dbReference type="NCBI Taxonomy" id="261654"/>
    <lineage>
        <taxon>Bacteria</taxon>
        <taxon>Bacillati</taxon>
        <taxon>Actinomycetota</taxon>
        <taxon>Actinomycetes</taxon>
        <taxon>Micromonosporales</taxon>
        <taxon>Micromonosporaceae</taxon>
        <taxon>Micromonospora</taxon>
    </lineage>
</organism>
<keyword evidence="2" id="KW-1133">Transmembrane helix</keyword>
<feature type="transmembrane region" description="Helical" evidence="2">
    <location>
        <begin position="6"/>
        <end position="29"/>
    </location>
</feature>
<dbReference type="AlphaFoldDB" id="A0A1A8ZSA1"/>
<evidence type="ECO:0000256" key="1">
    <source>
        <dbReference type="SAM" id="MobiDB-lite"/>
    </source>
</evidence>
<feature type="compositionally biased region" description="Pro residues" evidence="1">
    <location>
        <begin position="129"/>
        <end position="138"/>
    </location>
</feature>
<feature type="region of interest" description="Disordered" evidence="1">
    <location>
        <begin position="108"/>
        <end position="138"/>
    </location>
</feature>
<reference evidence="4" key="1">
    <citation type="submission" date="2016-06" db="EMBL/GenBank/DDBJ databases">
        <authorList>
            <person name="Varghese N."/>
            <person name="Submissions Spin"/>
        </authorList>
    </citation>
    <scope>NUCLEOTIDE SEQUENCE [LARGE SCALE GENOMIC DNA]</scope>
    <source>
        <strain evidence="4">DSM 44815</strain>
    </source>
</reference>